<name>A0ABX8LLS5_9BACT</name>
<evidence type="ECO:0000313" key="2">
    <source>
        <dbReference type="Proteomes" id="UP000683559"/>
    </source>
</evidence>
<reference evidence="1 2" key="1">
    <citation type="submission" date="2021-06" db="EMBL/GenBank/DDBJ databases">
        <title>Gemonas diversity in paddy soil.</title>
        <authorList>
            <person name="Liu G."/>
        </authorList>
    </citation>
    <scope>NUCLEOTIDE SEQUENCE [LARGE SCALE GENOMIC DNA]</scope>
    <source>
        <strain evidence="1 2">RG2</strain>
    </source>
</reference>
<dbReference type="RefSeq" id="WP_217289186.1">
    <property type="nucleotide sequence ID" value="NZ_CP077683.1"/>
</dbReference>
<dbReference type="EMBL" id="CP077683">
    <property type="protein sequence ID" value="QXE92638.1"/>
    <property type="molecule type" value="Genomic_DNA"/>
</dbReference>
<gene>
    <name evidence="1" type="ORF">KP001_09015</name>
</gene>
<accession>A0ABX8LLS5</accession>
<keyword evidence="2" id="KW-1185">Reference proteome</keyword>
<organism evidence="1 2">
    <name type="scientific">Geomonas subterranea</name>
    <dbReference type="NCBI Taxonomy" id="2847989"/>
    <lineage>
        <taxon>Bacteria</taxon>
        <taxon>Pseudomonadati</taxon>
        <taxon>Thermodesulfobacteriota</taxon>
        <taxon>Desulfuromonadia</taxon>
        <taxon>Geobacterales</taxon>
        <taxon>Geobacteraceae</taxon>
        <taxon>Geomonas</taxon>
    </lineage>
</organism>
<sequence>MEQRSSEKPRQNEVIGRIRGGAKGWREIAAELCSVEDQGLWKSEANSFDAWVSELAAATNMQVSAMLRYLAGERSIRHLAGAYPDICNKESVRQICRDITLENIEGLMELETLVPRNRFCEVLSEVVGGTLLYKSLKAIIESCRPIDKGNLSLTLSVLKGSAIVGPKDYP</sequence>
<dbReference type="Proteomes" id="UP000683559">
    <property type="component" value="Chromosome"/>
</dbReference>
<evidence type="ECO:0000313" key="1">
    <source>
        <dbReference type="EMBL" id="QXE92638.1"/>
    </source>
</evidence>
<protein>
    <submittedName>
        <fullName evidence="1">Uncharacterized protein</fullName>
    </submittedName>
</protein>
<proteinExistence type="predicted"/>